<feature type="compositionally biased region" description="Polar residues" evidence="3">
    <location>
        <begin position="503"/>
        <end position="513"/>
    </location>
</feature>
<feature type="region of interest" description="Disordered" evidence="3">
    <location>
        <begin position="150"/>
        <end position="193"/>
    </location>
</feature>
<evidence type="ECO:0000313" key="4">
    <source>
        <dbReference type="EMBL" id="TVU21395.1"/>
    </source>
</evidence>
<feature type="compositionally biased region" description="Basic residues" evidence="3">
    <location>
        <begin position="158"/>
        <end position="167"/>
    </location>
</feature>
<dbReference type="EMBL" id="RWGY01000026">
    <property type="protein sequence ID" value="TVU21395.1"/>
    <property type="molecule type" value="Genomic_DNA"/>
</dbReference>
<keyword evidence="1" id="KW-0112">Calmodulin-binding</keyword>
<feature type="compositionally biased region" description="Polar residues" evidence="3">
    <location>
        <begin position="567"/>
        <end position="576"/>
    </location>
</feature>
<proteinExistence type="inferred from homology"/>
<dbReference type="GO" id="GO:0005516">
    <property type="term" value="F:calmodulin binding"/>
    <property type="evidence" value="ECO:0007669"/>
    <property type="project" value="UniProtKB-KW"/>
</dbReference>
<dbReference type="AlphaFoldDB" id="A0A5J9UCI5"/>
<dbReference type="PANTHER" id="PTHR32295:SF95">
    <property type="entry name" value="PROTEIN IQ-DOMAIN 6"/>
    <property type="match status" value="1"/>
</dbReference>
<feature type="region of interest" description="Disordered" evidence="3">
    <location>
        <begin position="563"/>
        <end position="593"/>
    </location>
</feature>
<accession>A0A5J9UCI5</accession>
<dbReference type="OrthoDB" id="671489at2759"/>
<dbReference type="PANTHER" id="PTHR32295">
    <property type="entry name" value="IQ-DOMAIN 5-RELATED"/>
    <property type="match status" value="1"/>
</dbReference>
<dbReference type="Proteomes" id="UP000324897">
    <property type="component" value="Unassembled WGS sequence"/>
</dbReference>
<reference evidence="4 5" key="1">
    <citation type="journal article" date="2019" name="Sci. Rep.">
        <title>A high-quality genome of Eragrostis curvula grass provides insights into Poaceae evolution and supports new strategies to enhance forage quality.</title>
        <authorList>
            <person name="Carballo J."/>
            <person name="Santos B.A.C.M."/>
            <person name="Zappacosta D."/>
            <person name="Garbus I."/>
            <person name="Selva J.P."/>
            <person name="Gallo C.A."/>
            <person name="Diaz A."/>
            <person name="Albertini E."/>
            <person name="Caccamo M."/>
            <person name="Echenique V."/>
        </authorList>
    </citation>
    <scope>NUCLEOTIDE SEQUENCE [LARGE SCALE GENOMIC DNA]</scope>
    <source>
        <strain evidence="5">cv. Victoria</strain>
        <tissue evidence="4">Leaf</tissue>
    </source>
</reference>
<organism evidence="4 5">
    <name type="scientific">Eragrostis curvula</name>
    <name type="common">weeping love grass</name>
    <dbReference type="NCBI Taxonomy" id="38414"/>
    <lineage>
        <taxon>Eukaryota</taxon>
        <taxon>Viridiplantae</taxon>
        <taxon>Streptophyta</taxon>
        <taxon>Embryophyta</taxon>
        <taxon>Tracheophyta</taxon>
        <taxon>Spermatophyta</taxon>
        <taxon>Magnoliopsida</taxon>
        <taxon>Liliopsida</taxon>
        <taxon>Poales</taxon>
        <taxon>Poaceae</taxon>
        <taxon>PACMAD clade</taxon>
        <taxon>Chloridoideae</taxon>
        <taxon>Eragrostideae</taxon>
        <taxon>Eragrostidinae</taxon>
        <taxon>Eragrostis</taxon>
    </lineage>
</organism>
<dbReference type="PROSITE" id="PS50096">
    <property type="entry name" value="IQ"/>
    <property type="match status" value="2"/>
</dbReference>
<feature type="region of interest" description="Disordered" evidence="3">
    <location>
        <begin position="486"/>
        <end position="527"/>
    </location>
</feature>
<evidence type="ECO:0000256" key="3">
    <source>
        <dbReference type="SAM" id="MobiDB-lite"/>
    </source>
</evidence>
<gene>
    <name evidence="4" type="ORF">EJB05_31025</name>
</gene>
<keyword evidence="5" id="KW-1185">Reference proteome</keyword>
<evidence type="ECO:0008006" key="6">
    <source>
        <dbReference type="Google" id="ProtNLM"/>
    </source>
</evidence>
<sequence length="593" mass="66226">LSLSTAPWLFARICRSLDRFPPFRISNCELLSLTRLRSPTLSQSPTAKQRTRTPLLVTLLSLPFSLTLPLLQPVARGLWSCSWQRLLLPCWVPRFSVLRLSPLLGSSPCFRLLLLLFLARREMGGSGKWVKSLIGLKKPEKEDCKDKLQLPSPLHGGARGKGRKWKLWRSSSGDHGSLWRGSRGSHHSAASEASDDTSSVAAAADPFAAAAVTVARAPARDFMAVRQEWAAIRIQTAFRGFLVLIFPQSLLGRIHPVLHIDDTEFVCALVQARRALRALKGLVRLQAIVRGRQVRKQAAVTLRCMQALVRVQARIRARRVRMSTEGQAVQKLLEARRTQMDILREAEEGWCDSQGTLEEVRVKLQKRQEGAIKRERAIAYAYSQQLDGAAKCNPPKLTSSGLLNHSGMLLKHQHLEKNNGNWSWLERWMAARPWENRLMEEHNQTNTSSPDLRLSKNCEDSFGALGNFSEPNSVKVRKNNVSKRVCAKPPGAAHSHTHHQRFKAQSISSLSTELHNDESSASSSSCFASTPISFSTFVASEKTEDCARPRPNYMSMTESIKAKQKACNAQKTTPLKQSEDRKATGTELKVSQV</sequence>
<name>A0A5J9UCI5_9POAL</name>
<comment type="caution">
    <text evidence="4">The sequence shown here is derived from an EMBL/GenBank/DDBJ whole genome shotgun (WGS) entry which is preliminary data.</text>
</comment>
<protein>
    <recommendedName>
        <fullName evidence="6">DUF4005 domain-containing protein</fullName>
    </recommendedName>
</protein>
<comment type="similarity">
    <text evidence="2">Belongs to the IQD family.</text>
</comment>
<evidence type="ECO:0000256" key="1">
    <source>
        <dbReference type="ARBA" id="ARBA00022860"/>
    </source>
</evidence>
<evidence type="ECO:0000313" key="5">
    <source>
        <dbReference type="Proteomes" id="UP000324897"/>
    </source>
</evidence>
<evidence type="ECO:0000256" key="2">
    <source>
        <dbReference type="ARBA" id="ARBA00024341"/>
    </source>
</evidence>
<feature type="non-terminal residue" evidence="4">
    <location>
        <position position="1"/>
    </location>
</feature>